<protein>
    <recommendedName>
        <fullName evidence="6">Bifunctional inhibitor/plant lipid transfer protein/seed storage helical domain-containing protein</fullName>
    </recommendedName>
</protein>
<evidence type="ECO:0000259" key="6">
    <source>
        <dbReference type="SMART" id="SM00499"/>
    </source>
</evidence>
<dbReference type="OrthoDB" id="1882492at2759"/>
<dbReference type="Gene3D" id="1.10.110.10">
    <property type="entry name" value="Plant lipid-transfer and hydrophobic proteins"/>
    <property type="match status" value="1"/>
</dbReference>
<dbReference type="Proteomes" id="UP000655225">
    <property type="component" value="Unassembled WGS sequence"/>
</dbReference>
<keyword evidence="3" id="KW-1015">Disulfide bond</keyword>
<keyword evidence="4" id="KW-0325">Glycoprotein</keyword>
<dbReference type="OMA" id="NASISEC"/>
<dbReference type="SMART" id="SM00499">
    <property type="entry name" value="AAI"/>
    <property type="match status" value="1"/>
</dbReference>
<dbReference type="AlphaFoldDB" id="A0A834YRD9"/>
<proteinExistence type="inferred from homology"/>
<dbReference type="EMBL" id="JABCRI010000018">
    <property type="protein sequence ID" value="KAF8390652.1"/>
    <property type="molecule type" value="Genomic_DNA"/>
</dbReference>
<evidence type="ECO:0000256" key="5">
    <source>
        <dbReference type="SAM" id="SignalP"/>
    </source>
</evidence>
<evidence type="ECO:0000256" key="3">
    <source>
        <dbReference type="ARBA" id="ARBA00023157"/>
    </source>
</evidence>
<reference evidence="7 8" key="1">
    <citation type="submission" date="2020-04" db="EMBL/GenBank/DDBJ databases">
        <title>Plant Genome Project.</title>
        <authorList>
            <person name="Zhang R.-G."/>
        </authorList>
    </citation>
    <scope>NUCLEOTIDE SEQUENCE [LARGE SCALE GENOMIC DNA]</scope>
    <source>
        <strain evidence="7">YNK0</strain>
        <tissue evidence="7">Leaf</tissue>
    </source>
</reference>
<sequence length="198" mass="20647">MRTESILLCFLLISSLSDSIFPAAAAAAAAPTVEQQCSNEFTKVGTCLDYATGKAGSPTSECCTAVTEIRNHDPVCLCYLIQQTHNGDSTLKGLGLQEARLLKLSSSCKLANASISECPKLLNLSPSSPDYAIFTNSSSAENSTTTAASTMPSHTKADGSNAFMHGPRFGGPTAMAIATAIFMSGFPTGFMSMFHIGA</sequence>
<comment type="caution">
    <text evidence="7">The sequence shown here is derived from an EMBL/GenBank/DDBJ whole genome shotgun (WGS) entry which is preliminary data.</text>
</comment>
<evidence type="ECO:0000313" key="7">
    <source>
        <dbReference type="EMBL" id="KAF8390652.1"/>
    </source>
</evidence>
<evidence type="ECO:0000313" key="8">
    <source>
        <dbReference type="Proteomes" id="UP000655225"/>
    </source>
</evidence>
<dbReference type="CDD" id="cd00010">
    <property type="entry name" value="AAI_LTSS"/>
    <property type="match status" value="1"/>
</dbReference>
<comment type="similarity">
    <text evidence="1">Belongs to the plant LTP family.</text>
</comment>
<feature type="chain" id="PRO_5032752437" description="Bifunctional inhibitor/plant lipid transfer protein/seed storage helical domain-containing protein" evidence="5">
    <location>
        <begin position="20"/>
        <end position="198"/>
    </location>
</feature>
<feature type="domain" description="Bifunctional inhibitor/plant lipid transfer protein/seed storage helical" evidence="6">
    <location>
        <begin position="37"/>
        <end position="118"/>
    </location>
</feature>
<dbReference type="PANTHER" id="PTHR33044">
    <property type="entry name" value="BIFUNCTIONAL INHIBITOR/LIPID-TRANSFER PROTEIN/SEED STORAGE 2S ALBUMIN SUPERFAMILY PROTEIN-RELATED"/>
    <property type="match status" value="1"/>
</dbReference>
<evidence type="ECO:0000256" key="1">
    <source>
        <dbReference type="ARBA" id="ARBA00009748"/>
    </source>
</evidence>
<dbReference type="SUPFAM" id="SSF47699">
    <property type="entry name" value="Bifunctional inhibitor/lipid-transfer protein/seed storage 2S albumin"/>
    <property type="match status" value="1"/>
</dbReference>
<dbReference type="Pfam" id="PF14368">
    <property type="entry name" value="LTP_2"/>
    <property type="match status" value="1"/>
</dbReference>
<feature type="signal peptide" evidence="5">
    <location>
        <begin position="1"/>
        <end position="19"/>
    </location>
</feature>
<keyword evidence="8" id="KW-1185">Reference proteome</keyword>
<dbReference type="InterPro" id="IPR036312">
    <property type="entry name" value="Bifun_inhib/LTP/seed_sf"/>
</dbReference>
<gene>
    <name evidence="7" type="ORF">HHK36_025179</name>
</gene>
<keyword evidence="2 5" id="KW-0732">Signal</keyword>
<evidence type="ECO:0000256" key="2">
    <source>
        <dbReference type="ARBA" id="ARBA00022729"/>
    </source>
</evidence>
<dbReference type="InterPro" id="IPR043325">
    <property type="entry name" value="LTSS"/>
</dbReference>
<organism evidence="7 8">
    <name type="scientific">Tetracentron sinense</name>
    <name type="common">Spur-leaf</name>
    <dbReference type="NCBI Taxonomy" id="13715"/>
    <lineage>
        <taxon>Eukaryota</taxon>
        <taxon>Viridiplantae</taxon>
        <taxon>Streptophyta</taxon>
        <taxon>Embryophyta</taxon>
        <taxon>Tracheophyta</taxon>
        <taxon>Spermatophyta</taxon>
        <taxon>Magnoliopsida</taxon>
        <taxon>Trochodendrales</taxon>
        <taxon>Trochodendraceae</taxon>
        <taxon>Tetracentron</taxon>
    </lineage>
</organism>
<dbReference type="InterPro" id="IPR016140">
    <property type="entry name" value="Bifunc_inhib/LTP/seed_store"/>
</dbReference>
<accession>A0A834YRD9</accession>
<evidence type="ECO:0000256" key="4">
    <source>
        <dbReference type="ARBA" id="ARBA00023180"/>
    </source>
</evidence>
<name>A0A834YRD9_TETSI</name>